<dbReference type="EMBL" id="VBRY01000004">
    <property type="protein sequence ID" value="TLS67932.1"/>
    <property type="molecule type" value="Genomic_DNA"/>
</dbReference>
<dbReference type="Pfam" id="PF04380">
    <property type="entry name" value="BMFP"/>
    <property type="match status" value="1"/>
</dbReference>
<feature type="coiled-coil region" evidence="1">
    <location>
        <begin position="52"/>
        <end position="79"/>
    </location>
</feature>
<gene>
    <name evidence="2" type="ORF">FEF65_05670</name>
</gene>
<dbReference type="AlphaFoldDB" id="A0A5R9GVA5"/>
<keyword evidence="3" id="KW-1185">Reference proteome</keyword>
<dbReference type="PANTHER" id="PTHR38040">
    <property type="entry name" value="UBIQUINONE BIOSYNTHESIS ACCESSORY FACTOR UBIK"/>
    <property type="match status" value="1"/>
</dbReference>
<accession>A0A5R9GVA5</accession>
<dbReference type="PANTHER" id="PTHR38040:SF1">
    <property type="entry name" value="UBIQUINONE BIOSYNTHESIS ACCESSORY FACTOR UBIK"/>
    <property type="match status" value="1"/>
</dbReference>
<protein>
    <submittedName>
        <fullName evidence="2">Accessory factor UbiK family protein</fullName>
    </submittedName>
</protein>
<comment type="caution">
    <text evidence="2">The sequence shown here is derived from an EMBL/GenBank/DDBJ whole genome shotgun (WGS) entry which is preliminary data.</text>
</comment>
<proteinExistence type="predicted"/>
<reference evidence="2 3" key="1">
    <citation type="journal article" date="2019" name="Appl. Environ. Microbiol.">
        <title>Environmental Evidence and Genomic Insight of Iron-oxidizing Bacteria Preference Towards More Corrosion Resistant Stainless Steel at Higher Salinities.</title>
        <authorList>
            <person name="Garrison C.E."/>
            <person name="Price K.A."/>
            <person name="Field E.K."/>
        </authorList>
    </citation>
    <scope>NUCLEOTIDE SEQUENCE [LARGE SCALE GENOMIC DNA]</scope>
    <source>
        <strain evidence="2 3">P3</strain>
    </source>
</reference>
<evidence type="ECO:0000313" key="2">
    <source>
        <dbReference type="EMBL" id="TLS67932.1"/>
    </source>
</evidence>
<sequence>MTNNQQALDDIAGKIAAGVRMLGGLKQGAEEQVRNIVESALSQFDVVTHERMQVQEAMLRKAREELTALDARVHELEAQVRTLIK</sequence>
<dbReference type="RefSeq" id="WP_138238829.1">
    <property type="nucleotide sequence ID" value="NZ_VBRY01000004.1"/>
</dbReference>
<dbReference type="OrthoDB" id="5296690at2"/>
<dbReference type="InterPro" id="IPR007475">
    <property type="entry name" value="UbiK"/>
</dbReference>
<dbReference type="Proteomes" id="UP000306585">
    <property type="component" value="Unassembled WGS sequence"/>
</dbReference>
<evidence type="ECO:0000256" key="1">
    <source>
        <dbReference type="SAM" id="Coils"/>
    </source>
</evidence>
<name>A0A5R9GVA5_9PROT</name>
<evidence type="ECO:0000313" key="3">
    <source>
        <dbReference type="Proteomes" id="UP000306585"/>
    </source>
</evidence>
<organism evidence="2 3">
    <name type="scientific">Mariprofundus erugo</name>
    <dbReference type="NCBI Taxonomy" id="2528639"/>
    <lineage>
        <taxon>Bacteria</taxon>
        <taxon>Pseudomonadati</taxon>
        <taxon>Pseudomonadota</taxon>
        <taxon>Candidatius Mariprofundia</taxon>
        <taxon>Mariprofundales</taxon>
        <taxon>Mariprofundaceae</taxon>
        <taxon>Mariprofundus</taxon>
    </lineage>
</organism>
<dbReference type="GO" id="GO:0005829">
    <property type="term" value="C:cytosol"/>
    <property type="evidence" value="ECO:0007669"/>
    <property type="project" value="TreeGrafter"/>
</dbReference>
<keyword evidence="1" id="KW-0175">Coiled coil</keyword>